<dbReference type="EMBL" id="CAJJDP010000098">
    <property type="protein sequence ID" value="CAD8191203.1"/>
    <property type="molecule type" value="Genomic_DNA"/>
</dbReference>
<protein>
    <submittedName>
        <fullName evidence="1">Uncharacterized protein</fullName>
    </submittedName>
</protein>
<dbReference type="OMA" id="PYQPFQK"/>
<evidence type="ECO:0000313" key="1">
    <source>
        <dbReference type="EMBL" id="CAD8191203.1"/>
    </source>
</evidence>
<evidence type="ECO:0000313" key="2">
    <source>
        <dbReference type="Proteomes" id="UP000683925"/>
    </source>
</evidence>
<dbReference type="AlphaFoldDB" id="A0A8S1WNB1"/>
<dbReference type="Proteomes" id="UP000683925">
    <property type="component" value="Unassembled WGS sequence"/>
</dbReference>
<proteinExistence type="predicted"/>
<accession>A0A8S1WNB1</accession>
<gene>
    <name evidence="1" type="ORF">POCTA_138.1.T0990086</name>
</gene>
<reference evidence="1" key="1">
    <citation type="submission" date="2021-01" db="EMBL/GenBank/DDBJ databases">
        <authorList>
            <consortium name="Genoscope - CEA"/>
            <person name="William W."/>
        </authorList>
    </citation>
    <scope>NUCLEOTIDE SEQUENCE</scope>
</reference>
<comment type="caution">
    <text evidence="1">The sequence shown here is derived from an EMBL/GenBank/DDBJ whole genome shotgun (WGS) entry which is preliminary data.</text>
</comment>
<keyword evidence="2" id="KW-1185">Reference proteome</keyword>
<sequence>MFQQSKLIGSNQERRQVEDIIRQTKGPYQPFQKKIKLKNLVQILQEIWEEDEDY</sequence>
<organism evidence="1 2">
    <name type="scientific">Paramecium octaurelia</name>
    <dbReference type="NCBI Taxonomy" id="43137"/>
    <lineage>
        <taxon>Eukaryota</taxon>
        <taxon>Sar</taxon>
        <taxon>Alveolata</taxon>
        <taxon>Ciliophora</taxon>
        <taxon>Intramacronucleata</taxon>
        <taxon>Oligohymenophorea</taxon>
        <taxon>Peniculida</taxon>
        <taxon>Parameciidae</taxon>
        <taxon>Paramecium</taxon>
    </lineage>
</organism>
<dbReference type="OrthoDB" id="304724at2759"/>
<name>A0A8S1WNB1_PAROT</name>